<name>A0ACB9D0P9_CICIN</name>
<gene>
    <name evidence="1" type="ORF">L2E82_30605</name>
</gene>
<dbReference type="Proteomes" id="UP001055811">
    <property type="component" value="Linkage Group LG05"/>
</dbReference>
<organism evidence="1 2">
    <name type="scientific">Cichorium intybus</name>
    <name type="common">Chicory</name>
    <dbReference type="NCBI Taxonomy" id="13427"/>
    <lineage>
        <taxon>Eukaryota</taxon>
        <taxon>Viridiplantae</taxon>
        <taxon>Streptophyta</taxon>
        <taxon>Embryophyta</taxon>
        <taxon>Tracheophyta</taxon>
        <taxon>Spermatophyta</taxon>
        <taxon>Magnoliopsida</taxon>
        <taxon>eudicotyledons</taxon>
        <taxon>Gunneridae</taxon>
        <taxon>Pentapetalae</taxon>
        <taxon>asterids</taxon>
        <taxon>campanulids</taxon>
        <taxon>Asterales</taxon>
        <taxon>Asteraceae</taxon>
        <taxon>Cichorioideae</taxon>
        <taxon>Cichorieae</taxon>
        <taxon>Cichoriinae</taxon>
        <taxon>Cichorium</taxon>
    </lineage>
</organism>
<comment type="caution">
    <text evidence="1">The sequence shown here is derived from an EMBL/GenBank/DDBJ whole genome shotgun (WGS) entry which is preliminary data.</text>
</comment>
<reference evidence="1 2" key="2">
    <citation type="journal article" date="2022" name="Mol. Ecol. Resour.">
        <title>The genomes of chicory, endive, great burdock and yacon provide insights into Asteraceae paleo-polyploidization history and plant inulin production.</title>
        <authorList>
            <person name="Fan W."/>
            <person name="Wang S."/>
            <person name="Wang H."/>
            <person name="Wang A."/>
            <person name="Jiang F."/>
            <person name="Liu H."/>
            <person name="Zhao H."/>
            <person name="Xu D."/>
            <person name="Zhang Y."/>
        </authorList>
    </citation>
    <scope>NUCLEOTIDE SEQUENCE [LARGE SCALE GENOMIC DNA]</scope>
    <source>
        <strain evidence="2">cv. Punajuju</strain>
        <tissue evidence="1">Leaves</tissue>
    </source>
</reference>
<proteinExistence type="predicted"/>
<protein>
    <submittedName>
        <fullName evidence="1">Uncharacterized protein</fullName>
    </submittedName>
</protein>
<sequence>MDLMNRVCRPYLDKFVIVFIDDILINSRSKEEHSQHLRQVLETLRAEKLYTKFSKCKFWLRKVDFLGHVVSKEGIHVDPSKIKAIENWKAPRTPTEIRQFLGLAGYYRRFIKNFSKIAKPLTALTQKGVTFKWGDKQDTASRP</sequence>
<dbReference type="EMBL" id="CM042013">
    <property type="protein sequence ID" value="KAI3740183.1"/>
    <property type="molecule type" value="Genomic_DNA"/>
</dbReference>
<keyword evidence="2" id="KW-1185">Reference proteome</keyword>
<evidence type="ECO:0000313" key="2">
    <source>
        <dbReference type="Proteomes" id="UP001055811"/>
    </source>
</evidence>
<reference evidence="2" key="1">
    <citation type="journal article" date="2022" name="Mol. Ecol. Resour.">
        <title>The genomes of chicory, endive, great burdock and yacon provide insights into Asteraceae palaeo-polyploidization history and plant inulin production.</title>
        <authorList>
            <person name="Fan W."/>
            <person name="Wang S."/>
            <person name="Wang H."/>
            <person name="Wang A."/>
            <person name="Jiang F."/>
            <person name="Liu H."/>
            <person name="Zhao H."/>
            <person name="Xu D."/>
            <person name="Zhang Y."/>
        </authorList>
    </citation>
    <scope>NUCLEOTIDE SEQUENCE [LARGE SCALE GENOMIC DNA]</scope>
    <source>
        <strain evidence="2">cv. Punajuju</strain>
    </source>
</reference>
<evidence type="ECO:0000313" key="1">
    <source>
        <dbReference type="EMBL" id="KAI3740183.1"/>
    </source>
</evidence>
<accession>A0ACB9D0P9</accession>